<dbReference type="AlphaFoldDB" id="A0A4D7ATS5"/>
<dbReference type="InterPro" id="IPR005531">
    <property type="entry name" value="Asp23"/>
</dbReference>
<evidence type="ECO:0000313" key="3">
    <source>
        <dbReference type="Proteomes" id="UP000298642"/>
    </source>
</evidence>
<protein>
    <submittedName>
        <fullName evidence="2">Asp23/Gls24 family envelope stress response protein</fullName>
    </submittedName>
</protein>
<dbReference type="PANTHER" id="PTHR34297">
    <property type="entry name" value="HYPOTHETICAL CYTOSOLIC PROTEIN-RELATED"/>
    <property type="match status" value="1"/>
</dbReference>
<evidence type="ECO:0000256" key="1">
    <source>
        <dbReference type="ARBA" id="ARBA00005721"/>
    </source>
</evidence>
<comment type="similarity">
    <text evidence="1">Belongs to the asp23 family.</text>
</comment>
<gene>
    <name evidence="2" type="ORF">EIO64_17900</name>
</gene>
<dbReference type="RefSeq" id="WP_021749006.1">
    <property type="nucleotide sequence ID" value="NZ_CAUWCU010000022.1"/>
</dbReference>
<evidence type="ECO:0000313" key="2">
    <source>
        <dbReference type="EMBL" id="QCI60848.1"/>
    </source>
</evidence>
<accession>A0A4D7ATS5</accession>
<dbReference type="EMBL" id="CP034413">
    <property type="protein sequence ID" value="QCI60848.1"/>
    <property type="molecule type" value="Genomic_DNA"/>
</dbReference>
<sequence length="125" mass="12782">MGESKEYMTLPEENGSINISEEVIAAIAVGAVRDVEGVSGMVTAMGGSVTDLVHNKKNAQKGAKGVKIDMTGAALVLDIYLTVEYGHPIPTVAENAQKAVIGAVEAMTGCSVEAVNIHVGGVTLA</sequence>
<dbReference type="KEGG" id="obj:EIO64_17900"/>
<dbReference type="Proteomes" id="UP000298642">
    <property type="component" value="Chromosome"/>
</dbReference>
<dbReference type="GeneID" id="89521039"/>
<organism evidence="2 3">
    <name type="scientific">Dysosmobacter welbionis</name>
    <dbReference type="NCBI Taxonomy" id="2093857"/>
    <lineage>
        <taxon>Bacteria</taxon>
        <taxon>Bacillati</taxon>
        <taxon>Bacillota</taxon>
        <taxon>Clostridia</taxon>
        <taxon>Eubacteriales</taxon>
        <taxon>Oscillospiraceae</taxon>
        <taxon>Dysosmobacter</taxon>
    </lineage>
</organism>
<dbReference type="Pfam" id="PF03780">
    <property type="entry name" value="Asp23"/>
    <property type="match status" value="1"/>
</dbReference>
<keyword evidence="3" id="KW-1185">Reference proteome</keyword>
<reference evidence="3" key="1">
    <citation type="submission" date="2018-12" db="EMBL/GenBank/DDBJ databases">
        <title>Dusodibacter welbiota gen. nov., sp. nov., isolated from human faeces and emended description of the Oscillibacter genus.</title>
        <authorList>
            <person name="Le Roy T."/>
            <person name="Van der Smissen P."/>
            <person name="Delzenne N."/>
            <person name="Muccioli G."/>
            <person name="Collet J.F."/>
            <person name="Cani P.D."/>
        </authorList>
    </citation>
    <scope>NUCLEOTIDE SEQUENCE [LARGE SCALE GENOMIC DNA]</scope>
    <source>
        <strain evidence="3">J115</strain>
    </source>
</reference>
<name>A0A4D7ATS5_9FIRM</name>
<proteinExistence type="inferred from homology"/>